<organism evidence="2 3">
    <name type="scientific">Trifolium medium</name>
    <dbReference type="NCBI Taxonomy" id="97028"/>
    <lineage>
        <taxon>Eukaryota</taxon>
        <taxon>Viridiplantae</taxon>
        <taxon>Streptophyta</taxon>
        <taxon>Embryophyta</taxon>
        <taxon>Tracheophyta</taxon>
        <taxon>Spermatophyta</taxon>
        <taxon>Magnoliopsida</taxon>
        <taxon>eudicotyledons</taxon>
        <taxon>Gunneridae</taxon>
        <taxon>Pentapetalae</taxon>
        <taxon>rosids</taxon>
        <taxon>fabids</taxon>
        <taxon>Fabales</taxon>
        <taxon>Fabaceae</taxon>
        <taxon>Papilionoideae</taxon>
        <taxon>50 kb inversion clade</taxon>
        <taxon>NPAAA clade</taxon>
        <taxon>Hologalegina</taxon>
        <taxon>IRL clade</taxon>
        <taxon>Trifolieae</taxon>
        <taxon>Trifolium</taxon>
    </lineage>
</organism>
<proteinExistence type="predicted"/>
<dbReference type="EMBL" id="LXQA010317965">
    <property type="protein sequence ID" value="MCI43477.1"/>
    <property type="molecule type" value="Genomic_DNA"/>
</dbReference>
<dbReference type="AlphaFoldDB" id="A0A392S500"/>
<reference evidence="2 3" key="1">
    <citation type="journal article" date="2018" name="Front. Plant Sci.">
        <title>Red Clover (Trifolium pratense) and Zigzag Clover (T. medium) - A Picture of Genomic Similarities and Differences.</title>
        <authorList>
            <person name="Dluhosova J."/>
            <person name="Istvanek J."/>
            <person name="Nedelnik J."/>
            <person name="Repkova J."/>
        </authorList>
    </citation>
    <scope>NUCLEOTIDE SEQUENCE [LARGE SCALE GENOMIC DNA]</scope>
    <source>
        <strain evidence="3">cv. 10/8</strain>
        <tissue evidence="2">Leaf</tissue>
    </source>
</reference>
<evidence type="ECO:0000256" key="1">
    <source>
        <dbReference type="SAM" id="MobiDB-lite"/>
    </source>
</evidence>
<dbReference type="Proteomes" id="UP000265520">
    <property type="component" value="Unassembled WGS sequence"/>
</dbReference>
<accession>A0A392S500</accession>
<comment type="caution">
    <text evidence="2">The sequence shown here is derived from an EMBL/GenBank/DDBJ whole genome shotgun (WGS) entry which is preliminary data.</text>
</comment>
<evidence type="ECO:0000313" key="2">
    <source>
        <dbReference type="EMBL" id="MCI43477.1"/>
    </source>
</evidence>
<feature type="region of interest" description="Disordered" evidence="1">
    <location>
        <begin position="45"/>
        <end position="75"/>
    </location>
</feature>
<evidence type="ECO:0000313" key="3">
    <source>
        <dbReference type="Proteomes" id="UP000265520"/>
    </source>
</evidence>
<keyword evidence="3" id="KW-1185">Reference proteome</keyword>
<sequence length="75" mass="8653">KLDWANSQDYWARREYYYWAARPITRPAHLKFAWKPRISKAGPGLPASIGVRASRPRRGPNRPANVEHVLPFPEG</sequence>
<name>A0A392S500_9FABA</name>
<protein>
    <submittedName>
        <fullName evidence="2">Uncharacterized protein</fullName>
    </submittedName>
</protein>
<feature type="non-terminal residue" evidence="2">
    <location>
        <position position="1"/>
    </location>
</feature>